<feature type="coiled-coil region" evidence="6">
    <location>
        <begin position="173"/>
        <end position="207"/>
    </location>
</feature>
<feature type="compositionally biased region" description="Polar residues" evidence="7">
    <location>
        <begin position="117"/>
        <end position="139"/>
    </location>
</feature>
<evidence type="ECO:0000256" key="6">
    <source>
        <dbReference type="SAM" id="Coils"/>
    </source>
</evidence>
<keyword evidence="4" id="KW-0804">Transcription</keyword>
<dbReference type="Gene3D" id="1.20.5.170">
    <property type="match status" value="1"/>
</dbReference>
<evidence type="ECO:0000259" key="8">
    <source>
        <dbReference type="PROSITE" id="PS50217"/>
    </source>
</evidence>
<evidence type="ECO:0000256" key="1">
    <source>
        <dbReference type="ARBA" id="ARBA00004123"/>
    </source>
</evidence>
<dbReference type="Proteomes" id="UP000620124">
    <property type="component" value="Unassembled WGS sequence"/>
</dbReference>
<evidence type="ECO:0000256" key="3">
    <source>
        <dbReference type="ARBA" id="ARBA00023125"/>
    </source>
</evidence>
<accession>A0A8H6X961</accession>
<dbReference type="OrthoDB" id="1939598at2759"/>
<organism evidence="9 10">
    <name type="scientific">Mycena venus</name>
    <dbReference type="NCBI Taxonomy" id="2733690"/>
    <lineage>
        <taxon>Eukaryota</taxon>
        <taxon>Fungi</taxon>
        <taxon>Dikarya</taxon>
        <taxon>Basidiomycota</taxon>
        <taxon>Agaricomycotina</taxon>
        <taxon>Agaricomycetes</taxon>
        <taxon>Agaricomycetidae</taxon>
        <taxon>Agaricales</taxon>
        <taxon>Marasmiineae</taxon>
        <taxon>Mycenaceae</taxon>
        <taxon>Mycena</taxon>
    </lineage>
</organism>
<feature type="compositionally biased region" description="Polar residues" evidence="7">
    <location>
        <begin position="37"/>
        <end position="48"/>
    </location>
</feature>
<feature type="region of interest" description="Disordered" evidence="7">
    <location>
        <begin position="1"/>
        <end position="55"/>
    </location>
</feature>
<feature type="region of interest" description="Disordered" evidence="7">
    <location>
        <begin position="218"/>
        <end position="251"/>
    </location>
</feature>
<keyword evidence="5" id="KW-0539">Nucleus</keyword>
<dbReference type="InterPro" id="IPR004827">
    <property type="entry name" value="bZIP"/>
</dbReference>
<dbReference type="PROSITE" id="PS00036">
    <property type="entry name" value="BZIP_BASIC"/>
    <property type="match status" value="1"/>
</dbReference>
<protein>
    <recommendedName>
        <fullName evidence="8">BZIP domain-containing protein</fullName>
    </recommendedName>
</protein>
<keyword evidence="3" id="KW-0238">DNA-binding</keyword>
<feature type="region of interest" description="Disordered" evidence="7">
    <location>
        <begin position="114"/>
        <end position="159"/>
    </location>
</feature>
<dbReference type="PANTHER" id="PTHR13044:SF14">
    <property type="entry name" value="CRYPTOCEPHAL, ISOFORM A"/>
    <property type="match status" value="1"/>
</dbReference>
<proteinExistence type="predicted"/>
<evidence type="ECO:0000256" key="4">
    <source>
        <dbReference type="ARBA" id="ARBA00023163"/>
    </source>
</evidence>
<comment type="caution">
    <text evidence="9">The sequence shown here is derived from an EMBL/GenBank/DDBJ whole genome shotgun (WGS) entry which is preliminary data.</text>
</comment>
<dbReference type="PANTHER" id="PTHR13044">
    <property type="entry name" value="ACTIVATING TRANSCRIPTION FACTOR ATF 4/5"/>
    <property type="match status" value="1"/>
</dbReference>
<dbReference type="GO" id="GO:0005634">
    <property type="term" value="C:nucleus"/>
    <property type="evidence" value="ECO:0007669"/>
    <property type="project" value="UniProtKB-SubCell"/>
</dbReference>
<sequence length="251" mass="27598">MPSQPPFQEAPTPPESGPSRELSHWERLLLSFDTHNRQSIQTRNPQGQSSGGAGIHSAARFDQLPATAGTMFSSQHGTRYPPISHGHFSASGFGAQAEPSDTVPFVSPINLSRPFHGQQSHPLSTRTTWFHRSDPSTSSAAAEADYGEEDEEEKRRRNTVASARFRIKKKQKILDLERTVSDLAGRAEELEREAAELRRENSWLKEIVILKGGQLTGIALPGENRDPLGQSSEVRCNSPGDGMDSEQSSED</sequence>
<keyword evidence="10" id="KW-1185">Reference proteome</keyword>
<dbReference type="EMBL" id="JACAZI010000023">
    <property type="protein sequence ID" value="KAF7336259.1"/>
    <property type="molecule type" value="Genomic_DNA"/>
</dbReference>
<evidence type="ECO:0000256" key="2">
    <source>
        <dbReference type="ARBA" id="ARBA00023015"/>
    </source>
</evidence>
<keyword evidence="6" id="KW-0175">Coiled coil</keyword>
<dbReference type="SUPFAM" id="SSF57959">
    <property type="entry name" value="Leucine zipper domain"/>
    <property type="match status" value="1"/>
</dbReference>
<keyword evidence="2" id="KW-0805">Transcription regulation</keyword>
<reference evidence="9" key="1">
    <citation type="submission" date="2020-05" db="EMBL/GenBank/DDBJ databases">
        <title>Mycena genomes resolve the evolution of fungal bioluminescence.</title>
        <authorList>
            <person name="Tsai I.J."/>
        </authorList>
    </citation>
    <scope>NUCLEOTIDE SEQUENCE</scope>
    <source>
        <strain evidence="9">CCC161011</strain>
    </source>
</reference>
<name>A0A8H6X961_9AGAR</name>
<comment type="subcellular location">
    <subcellularLocation>
        <location evidence="1">Nucleus</location>
    </subcellularLocation>
</comment>
<evidence type="ECO:0000256" key="5">
    <source>
        <dbReference type="ARBA" id="ARBA00023242"/>
    </source>
</evidence>
<evidence type="ECO:0000313" key="10">
    <source>
        <dbReference type="Proteomes" id="UP000620124"/>
    </source>
</evidence>
<dbReference type="GO" id="GO:0000977">
    <property type="term" value="F:RNA polymerase II transcription regulatory region sequence-specific DNA binding"/>
    <property type="evidence" value="ECO:0007669"/>
    <property type="project" value="TreeGrafter"/>
</dbReference>
<dbReference type="SMART" id="SM00338">
    <property type="entry name" value="BRLZ"/>
    <property type="match status" value="1"/>
</dbReference>
<evidence type="ECO:0000256" key="7">
    <source>
        <dbReference type="SAM" id="MobiDB-lite"/>
    </source>
</evidence>
<dbReference type="PROSITE" id="PS50217">
    <property type="entry name" value="BZIP"/>
    <property type="match status" value="1"/>
</dbReference>
<dbReference type="AlphaFoldDB" id="A0A8H6X961"/>
<dbReference type="Pfam" id="PF07716">
    <property type="entry name" value="bZIP_2"/>
    <property type="match status" value="1"/>
</dbReference>
<evidence type="ECO:0000313" key="9">
    <source>
        <dbReference type="EMBL" id="KAF7336259.1"/>
    </source>
</evidence>
<dbReference type="GO" id="GO:0001228">
    <property type="term" value="F:DNA-binding transcription activator activity, RNA polymerase II-specific"/>
    <property type="evidence" value="ECO:0007669"/>
    <property type="project" value="TreeGrafter"/>
</dbReference>
<gene>
    <name evidence="9" type="ORF">MVEN_02174000</name>
</gene>
<feature type="domain" description="BZIP" evidence="8">
    <location>
        <begin position="148"/>
        <end position="206"/>
    </location>
</feature>
<dbReference type="InterPro" id="IPR046347">
    <property type="entry name" value="bZIP_sf"/>
</dbReference>